<comment type="subcellular location">
    <subcellularLocation>
        <location evidence="1">Nucleus</location>
    </subcellularLocation>
</comment>
<evidence type="ECO:0000256" key="10">
    <source>
        <dbReference type="ARBA" id="ARBA00023163"/>
    </source>
</evidence>
<name>A0ABY9DXR5_VITVI</name>
<keyword evidence="3 13" id="KW-0645">Protease</keyword>
<dbReference type="Proteomes" id="UP001227230">
    <property type="component" value="Chromosome 19"/>
</dbReference>
<feature type="region of interest" description="Disordered" evidence="15">
    <location>
        <begin position="173"/>
        <end position="237"/>
    </location>
</feature>
<dbReference type="PROSITE" id="PS00141">
    <property type="entry name" value="ASP_PROTEASE"/>
    <property type="match status" value="2"/>
</dbReference>
<feature type="region of interest" description="Disordered" evidence="15">
    <location>
        <begin position="64"/>
        <end position="84"/>
    </location>
</feature>
<dbReference type="InterPro" id="IPR008138">
    <property type="entry name" value="SapB_2"/>
</dbReference>
<dbReference type="SUPFAM" id="SSF118290">
    <property type="entry name" value="WRKY DNA-binding domain"/>
    <property type="match status" value="1"/>
</dbReference>
<dbReference type="InterPro" id="IPR011001">
    <property type="entry name" value="Saposin-like"/>
</dbReference>
<dbReference type="Gene3D" id="2.20.25.80">
    <property type="entry name" value="WRKY domain"/>
    <property type="match status" value="1"/>
</dbReference>
<dbReference type="PROSITE" id="PS50015">
    <property type="entry name" value="SAP_B"/>
    <property type="match status" value="2"/>
</dbReference>
<evidence type="ECO:0000256" key="4">
    <source>
        <dbReference type="ARBA" id="ARBA00022750"/>
    </source>
</evidence>
<evidence type="ECO:0000256" key="3">
    <source>
        <dbReference type="ARBA" id="ARBA00022670"/>
    </source>
</evidence>
<keyword evidence="10" id="KW-0804">Transcription</keyword>
<evidence type="ECO:0000256" key="14">
    <source>
        <dbReference type="SAM" id="Coils"/>
    </source>
</evidence>
<dbReference type="InterPro" id="IPR036576">
    <property type="entry name" value="WRKY_dom_sf"/>
</dbReference>
<dbReference type="CDD" id="cd06098">
    <property type="entry name" value="phytepsin"/>
    <property type="match status" value="1"/>
</dbReference>
<dbReference type="PANTHER" id="PTHR47966:SF54">
    <property type="entry name" value="ASPARTIC PROTEINASE"/>
    <property type="match status" value="1"/>
</dbReference>
<keyword evidence="9" id="KW-1015">Disulfide bond</keyword>
<evidence type="ECO:0000256" key="2">
    <source>
        <dbReference type="ARBA" id="ARBA00007447"/>
    </source>
</evidence>
<evidence type="ECO:0000259" key="16">
    <source>
        <dbReference type="PROSITE" id="PS50015"/>
    </source>
</evidence>
<dbReference type="SMART" id="SM00741">
    <property type="entry name" value="SapB"/>
    <property type="match status" value="1"/>
</dbReference>
<comment type="similarity">
    <text evidence="2 13">Belongs to the peptidase A1 family.</text>
</comment>
<dbReference type="EMBL" id="CP126666">
    <property type="protein sequence ID" value="WKA12500.1"/>
    <property type="molecule type" value="Genomic_DNA"/>
</dbReference>
<dbReference type="InterPro" id="IPR021109">
    <property type="entry name" value="Peptidase_aspartic_dom_sf"/>
</dbReference>
<evidence type="ECO:0000256" key="11">
    <source>
        <dbReference type="ARBA" id="ARBA00023180"/>
    </source>
</evidence>
<accession>A0ABY9DXR5</accession>
<keyword evidence="7" id="KW-0238">DNA-binding</keyword>
<evidence type="ECO:0000256" key="7">
    <source>
        <dbReference type="ARBA" id="ARBA00023125"/>
    </source>
</evidence>
<evidence type="ECO:0000259" key="17">
    <source>
        <dbReference type="PROSITE" id="PS50811"/>
    </source>
</evidence>
<keyword evidence="6" id="KW-0805">Transcription regulation</keyword>
<gene>
    <name evidence="19" type="ORF">VitviT2T_029876</name>
</gene>
<feature type="compositionally biased region" description="Basic and acidic residues" evidence="15">
    <location>
        <begin position="211"/>
        <end position="220"/>
    </location>
</feature>
<dbReference type="Gene3D" id="1.10.225.10">
    <property type="entry name" value="Saposin-like"/>
    <property type="match status" value="1"/>
</dbReference>
<dbReference type="InterPro" id="IPR001461">
    <property type="entry name" value="Aspartic_peptidase_A1"/>
</dbReference>
<keyword evidence="5 13" id="KW-0378">Hydrolase</keyword>
<dbReference type="PRINTS" id="PR00792">
    <property type="entry name" value="PEPSIN"/>
</dbReference>
<dbReference type="Gene3D" id="2.40.70.10">
    <property type="entry name" value="Acid Proteases"/>
    <property type="match status" value="2"/>
</dbReference>
<dbReference type="SUPFAM" id="SSF50630">
    <property type="entry name" value="Acid proteases"/>
    <property type="match status" value="1"/>
</dbReference>
<organism evidence="19 20">
    <name type="scientific">Vitis vinifera</name>
    <name type="common">Grape</name>
    <dbReference type="NCBI Taxonomy" id="29760"/>
    <lineage>
        <taxon>Eukaryota</taxon>
        <taxon>Viridiplantae</taxon>
        <taxon>Streptophyta</taxon>
        <taxon>Embryophyta</taxon>
        <taxon>Tracheophyta</taxon>
        <taxon>Spermatophyta</taxon>
        <taxon>Magnoliopsida</taxon>
        <taxon>eudicotyledons</taxon>
        <taxon>Gunneridae</taxon>
        <taxon>Pentapetalae</taxon>
        <taxon>rosids</taxon>
        <taxon>Vitales</taxon>
        <taxon>Vitaceae</taxon>
        <taxon>Viteae</taxon>
        <taxon>Vitis</taxon>
    </lineage>
</organism>
<evidence type="ECO:0000259" key="18">
    <source>
        <dbReference type="PROSITE" id="PS51767"/>
    </source>
</evidence>
<dbReference type="InterPro" id="IPR033121">
    <property type="entry name" value="PEPTIDASE_A1"/>
</dbReference>
<keyword evidence="4 13" id="KW-0064">Aspartyl protease</keyword>
<dbReference type="Pfam" id="PF03489">
    <property type="entry name" value="SapB_2"/>
    <property type="match status" value="1"/>
</dbReference>
<evidence type="ECO:0000313" key="19">
    <source>
        <dbReference type="EMBL" id="WKA12500.1"/>
    </source>
</evidence>
<evidence type="ECO:0000256" key="1">
    <source>
        <dbReference type="ARBA" id="ARBA00004123"/>
    </source>
</evidence>
<evidence type="ECO:0000256" key="15">
    <source>
        <dbReference type="SAM" id="MobiDB-lite"/>
    </source>
</evidence>
<evidence type="ECO:0000256" key="6">
    <source>
        <dbReference type="ARBA" id="ARBA00023015"/>
    </source>
</evidence>
<dbReference type="SUPFAM" id="SSF47862">
    <property type="entry name" value="Saposin"/>
    <property type="match status" value="1"/>
</dbReference>
<dbReference type="Pfam" id="PF05184">
    <property type="entry name" value="SapB_1"/>
    <property type="match status" value="1"/>
</dbReference>
<feature type="domain" description="Saposin B-type" evidence="16">
    <location>
        <begin position="926"/>
        <end position="967"/>
    </location>
</feature>
<proteinExistence type="inferred from homology"/>
<feature type="compositionally biased region" description="Polar residues" evidence="15">
    <location>
        <begin position="68"/>
        <end position="80"/>
    </location>
</feature>
<evidence type="ECO:0000313" key="20">
    <source>
        <dbReference type="Proteomes" id="UP001227230"/>
    </source>
</evidence>
<dbReference type="PROSITE" id="PS51767">
    <property type="entry name" value="PEPTIDASE_A1"/>
    <property type="match status" value="1"/>
</dbReference>
<dbReference type="SMART" id="SM00774">
    <property type="entry name" value="WRKY"/>
    <property type="match status" value="1"/>
</dbReference>
<feature type="domain" description="Peptidase A1" evidence="18">
    <location>
        <begin position="632"/>
        <end position="1053"/>
    </location>
</feature>
<feature type="domain" description="WRKY" evidence="17">
    <location>
        <begin position="263"/>
        <end position="329"/>
    </location>
</feature>
<protein>
    <submittedName>
        <fullName evidence="19">Uncharacterized protein</fullName>
    </submittedName>
</protein>
<dbReference type="InterPro" id="IPR033869">
    <property type="entry name" value="Phytepsin"/>
</dbReference>
<evidence type="ECO:0000256" key="8">
    <source>
        <dbReference type="ARBA" id="ARBA00023145"/>
    </source>
</evidence>
<keyword evidence="14" id="KW-0175">Coiled coil</keyword>
<dbReference type="Pfam" id="PF03106">
    <property type="entry name" value="WRKY"/>
    <property type="match status" value="1"/>
</dbReference>
<keyword evidence="8" id="KW-0865">Zymogen</keyword>
<keyword evidence="11" id="KW-0325">Glycoprotein</keyword>
<feature type="coiled-coil region" evidence="14">
    <location>
        <begin position="84"/>
        <end position="118"/>
    </location>
</feature>
<evidence type="ECO:0000256" key="9">
    <source>
        <dbReference type="ARBA" id="ARBA00023157"/>
    </source>
</evidence>
<dbReference type="InterPro" id="IPR007856">
    <property type="entry name" value="SapB_1"/>
</dbReference>
<reference evidence="19 20" key="1">
    <citation type="journal article" date="2023" name="Hortic Res">
        <title>The complete reference genome for grapevine (Vitis vinifera L.) genetics and breeding.</title>
        <authorList>
            <person name="Shi X."/>
            <person name="Cao S."/>
            <person name="Wang X."/>
            <person name="Huang S."/>
            <person name="Wang Y."/>
            <person name="Liu Z."/>
            <person name="Liu W."/>
            <person name="Leng X."/>
            <person name="Peng Y."/>
            <person name="Wang N."/>
            <person name="Wang Y."/>
            <person name="Ma Z."/>
            <person name="Xu X."/>
            <person name="Zhang F."/>
            <person name="Xue H."/>
            <person name="Zhong H."/>
            <person name="Wang Y."/>
            <person name="Zhang K."/>
            <person name="Velt A."/>
            <person name="Avia K."/>
            <person name="Holtgrawe D."/>
            <person name="Grimplet J."/>
            <person name="Matus J.T."/>
            <person name="Ware D."/>
            <person name="Wu X."/>
            <person name="Wang H."/>
            <person name="Liu C."/>
            <person name="Fang Y."/>
            <person name="Rustenholz C."/>
            <person name="Cheng Z."/>
            <person name="Xiao H."/>
            <person name="Zhou Y."/>
        </authorList>
    </citation>
    <scope>NUCLEOTIDE SEQUENCE [LARGE SCALE GENOMIC DNA]</scope>
    <source>
        <strain evidence="20">cv. Pinot noir / PN40024</strain>
        <tissue evidence="19">Leaf</tissue>
    </source>
</reference>
<feature type="region of interest" description="Disordered" evidence="15">
    <location>
        <begin position="434"/>
        <end position="459"/>
    </location>
</feature>
<keyword evidence="12" id="KW-0539">Nucleus</keyword>
<sequence length="1056" mass="114099">MDGGGGGVVVGGGVSSLVPNRRINEMDFFAQKETARVDVKRETTAHDGLVQGFHINTGLNLHLASGGSEKSSVDGGTSPSNKEKLNMSDKMVGLRAELENMNKENKQLRAMLSQVNNNYSALQMHVVTLMQRQHNRRAEISLANEVNTEGKVGERNRNETIVPRQFMDLGRASMAEKDESSPSWSGSRSPQTNEDASRESRRRKTGSTSNENKDGGREESSDQSLQGGLPNKVPKFNCSQNVEQASEAMSMMRKARVSVRARSEASMISDGCQWRKYGQKMAKGNPCPRAYYRCTMATACPVRKQVQRSAEDRTVLITTYEGHHNHPLPPAAMAMASTTSAAATMLLSGSMPSSDGIMSSSFHSRTMFPCSPSLATISASAPFPTITLDLTHSPNLLQHQRPNAQFHVPFQNLPQNFAPGSHAFNPVLHSQSKFSALQSSPEMQPPQVGTEQVLKPSSSSSDTVTAATAAITADPNFTAALVAAITSIIGNVHPNNSSNSSTNTRSTNVDNNIGNSNLVLSSSTSFLHSPSCTSILIRFFGNMGTKCRTVAVALFLSILMFSPEFSASDGGLVRIGLKKRAFDQTNRLAARIESKQGEALGTSIRKYNLHGNAAGSKHTYVVALHNYMDAQYFGEISIGTPPQKFTVIFDTGSSNLWVPSSKCYFSVACYFHSKYKSSQSSTYKKNGTSADIHYGTGAISGFFSKDDVKVGDLAVINQEFIEATKEPSITFALAKFDGILGLGFQEISVGNAVPVWYNMINQELIKEPIFSFWFNRNSNEEVGGEIVFGGIDSDHYKGKHTYVPVTKKGYWQFDLGDVMIGGKTTGFCASGCSAIADSGTSLLAGPTTIITEVNHAIGASGFVSQECRAVVQQYGQIIIDMLLTKEQPQKICSQIGLCAFNGIRGVSMGIESVVDENNSKASDGLHDTMCSACSMAVVWIQNKLGQNETIDRILKYVNELCDRLPSPMGESAVDCGSLSSMPNVSLTIGGKVFDLSPKQYILKVGEGEIAQCISGFTALDVPPPHGPLWILGDVFMGQYHTVFDYGNMKVGFAEAA</sequence>
<keyword evidence="20" id="KW-1185">Reference proteome</keyword>
<evidence type="ECO:0000256" key="13">
    <source>
        <dbReference type="RuleBase" id="RU000454"/>
    </source>
</evidence>
<dbReference type="InterPro" id="IPR003657">
    <property type="entry name" value="WRKY_dom"/>
</dbReference>
<dbReference type="PROSITE" id="PS50811">
    <property type="entry name" value="WRKY"/>
    <property type="match status" value="1"/>
</dbReference>
<feature type="domain" description="Saposin B-type" evidence="16">
    <location>
        <begin position="862"/>
        <end position="902"/>
    </location>
</feature>
<dbReference type="PANTHER" id="PTHR47966">
    <property type="entry name" value="BETA-SITE APP-CLEAVING ENZYME, ISOFORM A-RELATED"/>
    <property type="match status" value="1"/>
</dbReference>
<dbReference type="InterPro" id="IPR008139">
    <property type="entry name" value="SaposinB_dom"/>
</dbReference>
<feature type="compositionally biased region" description="Polar residues" evidence="15">
    <location>
        <begin position="434"/>
        <end position="450"/>
    </location>
</feature>
<dbReference type="InterPro" id="IPR001969">
    <property type="entry name" value="Aspartic_peptidase_AS"/>
</dbReference>
<evidence type="ECO:0000256" key="5">
    <source>
        <dbReference type="ARBA" id="ARBA00022801"/>
    </source>
</evidence>
<dbReference type="Pfam" id="PF00026">
    <property type="entry name" value="Asp"/>
    <property type="match status" value="1"/>
</dbReference>
<evidence type="ECO:0000256" key="12">
    <source>
        <dbReference type="ARBA" id="ARBA00023242"/>
    </source>
</evidence>